<dbReference type="SUPFAM" id="SSF53098">
    <property type="entry name" value="Ribonuclease H-like"/>
    <property type="match status" value="1"/>
</dbReference>
<dbReference type="InterPro" id="IPR053151">
    <property type="entry name" value="RNase_H-like"/>
</dbReference>
<gene>
    <name evidence="2" type="ORF">Sradi_6433700</name>
</gene>
<sequence length="160" mass="18078">MPELGWVKLNLDGASRGNPGVSGAGGIIRDHFSQVILAYYESLGFSTNMMTELQSMLRGVQLCFERSLFHVWIEVDAMHVIQLISKQSKGAWHLQTLLIKIRKHLFLLEGKLTHIFREGNQAADFLAKLGCSVDALTILNNDQLQHKITSIVKLDHFYFP</sequence>
<evidence type="ECO:0000259" key="1">
    <source>
        <dbReference type="PROSITE" id="PS50879"/>
    </source>
</evidence>
<dbReference type="Pfam" id="PF13456">
    <property type="entry name" value="RVT_3"/>
    <property type="match status" value="1"/>
</dbReference>
<dbReference type="PANTHER" id="PTHR47723">
    <property type="entry name" value="OS05G0353850 PROTEIN"/>
    <property type="match status" value="1"/>
</dbReference>
<dbReference type="PANTHER" id="PTHR47723:SF19">
    <property type="entry name" value="POLYNUCLEOTIDYL TRANSFERASE, RIBONUCLEASE H-LIKE SUPERFAMILY PROTEIN"/>
    <property type="match status" value="1"/>
</dbReference>
<dbReference type="PROSITE" id="PS50879">
    <property type="entry name" value="RNASE_H_1"/>
    <property type="match status" value="1"/>
</dbReference>
<accession>A0AAW2K4P7</accession>
<name>A0AAW2K4P7_SESRA</name>
<dbReference type="EMBL" id="JACGWJ010000030">
    <property type="protein sequence ID" value="KAL0301569.1"/>
    <property type="molecule type" value="Genomic_DNA"/>
</dbReference>
<reference evidence="2" key="1">
    <citation type="submission" date="2020-06" db="EMBL/GenBank/DDBJ databases">
        <authorList>
            <person name="Li T."/>
            <person name="Hu X."/>
            <person name="Zhang T."/>
            <person name="Song X."/>
            <person name="Zhang H."/>
            <person name="Dai N."/>
            <person name="Sheng W."/>
            <person name="Hou X."/>
            <person name="Wei L."/>
        </authorList>
    </citation>
    <scope>NUCLEOTIDE SEQUENCE</scope>
    <source>
        <strain evidence="2">G02</strain>
        <tissue evidence="2">Leaf</tissue>
    </source>
</reference>
<protein>
    <submittedName>
        <fullName evidence="2">Ribonuclease H protein</fullName>
    </submittedName>
</protein>
<dbReference type="InterPro" id="IPR002156">
    <property type="entry name" value="RNaseH_domain"/>
</dbReference>
<reference evidence="2" key="2">
    <citation type="journal article" date="2024" name="Plant">
        <title>Genomic evolution and insights into agronomic trait innovations of Sesamum species.</title>
        <authorList>
            <person name="Miao H."/>
            <person name="Wang L."/>
            <person name="Qu L."/>
            <person name="Liu H."/>
            <person name="Sun Y."/>
            <person name="Le M."/>
            <person name="Wang Q."/>
            <person name="Wei S."/>
            <person name="Zheng Y."/>
            <person name="Lin W."/>
            <person name="Duan Y."/>
            <person name="Cao H."/>
            <person name="Xiong S."/>
            <person name="Wang X."/>
            <person name="Wei L."/>
            <person name="Li C."/>
            <person name="Ma Q."/>
            <person name="Ju M."/>
            <person name="Zhao R."/>
            <person name="Li G."/>
            <person name="Mu C."/>
            <person name="Tian Q."/>
            <person name="Mei H."/>
            <person name="Zhang T."/>
            <person name="Gao T."/>
            <person name="Zhang H."/>
        </authorList>
    </citation>
    <scope>NUCLEOTIDE SEQUENCE</scope>
    <source>
        <strain evidence="2">G02</strain>
    </source>
</reference>
<dbReference type="InterPro" id="IPR036397">
    <property type="entry name" value="RNaseH_sf"/>
</dbReference>
<dbReference type="InterPro" id="IPR012337">
    <property type="entry name" value="RNaseH-like_sf"/>
</dbReference>
<dbReference type="InterPro" id="IPR044730">
    <property type="entry name" value="RNase_H-like_dom_plant"/>
</dbReference>
<organism evidence="2">
    <name type="scientific">Sesamum radiatum</name>
    <name type="common">Black benniseed</name>
    <dbReference type="NCBI Taxonomy" id="300843"/>
    <lineage>
        <taxon>Eukaryota</taxon>
        <taxon>Viridiplantae</taxon>
        <taxon>Streptophyta</taxon>
        <taxon>Embryophyta</taxon>
        <taxon>Tracheophyta</taxon>
        <taxon>Spermatophyta</taxon>
        <taxon>Magnoliopsida</taxon>
        <taxon>eudicotyledons</taxon>
        <taxon>Gunneridae</taxon>
        <taxon>Pentapetalae</taxon>
        <taxon>asterids</taxon>
        <taxon>lamiids</taxon>
        <taxon>Lamiales</taxon>
        <taxon>Pedaliaceae</taxon>
        <taxon>Sesamum</taxon>
    </lineage>
</organism>
<evidence type="ECO:0000313" key="2">
    <source>
        <dbReference type="EMBL" id="KAL0301569.1"/>
    </source>
</evidence>
<comment type="caution">
    <text evidence="2">The sequence shown here is derived from an EMBL/GenBank/DDBJ whole genome shotgun (WGS) entry which is preliminary data.</text>
</comment>
<proteinExistence type="predicted"/>
<dbReference type="AlphaFoldDB" id="A0AAW2K4P7"/>
<dbReference type="GO" id="GO:0004523">
    <property type="term" value="F:RNA-DNA hybrid ribonuclease activity"/>
    <property type="evidence" value="ECO:0007669"/>
    <property type="project" value="InterPro"/>
</dbReference>
<dbReference type="GO" id="GO:0003676">
    <property type="term" value="F:nucleic acid binding"/>
    <property type="evidence" value="ECO:0007669"/>
    <property type="project" value="InterPro"/>
</dbReference>
<feature type="domain" description="RNase H type-1" evidence="1">
    <location>
        <begin position="3"/>
        <end position="132"/>
    </location>
</feature>
<dbReference type="Gene3D" id="3.30.420.10">
    <property type="entry name" value="Ribonuclease H-like superfamily/Ribonuclease H"/>
    <property type="match status" value="1"/>
</dbReference>
<dbReference type="CDD" id="cd06222">
    <property type="entry name" value="RNase_H_like"/>
    <property type="match status" value="1"/>
</dbReference>